<evidence type="ECO:0000256" key="1">
    <source>
        <dbReference type="ARBA" id="ARBA00003582"/>
    </source>
</evidence>
<sequence>MKTVKRVANNCSTSGEYHHHHHHHHHHHRHTIRFSSSSSSSRAVCRGGGGGGGGGGSGYGNGGGGGGGGTGGGTGGGGAKTLYHSSPCGKYETRDPECDVTLHLTNRIVYGAPVLLSLVLYLNTLHAGFVYDDHRAVLGNLDVLGSTPWWSVWGHDFWGSPLSRRGSHGSWRPLTTLSFRVNAAVARALAPDYGLAGTEGHPAAVPPPSPPLAPSSAVPTPAVPSLTPSLNAAFSASTFHAFNVFLHAAVTAAYVGVLQGVGVGTWACLGAGSLFAAHPVHVEAVAGVVGRAELLAALAFCLALAAYTRYLRGRATGRAWGRRLSGCGHECVCWTDSHGGRSLPSVLFFWGTKGRGAPHLPSWAWLGLSIAGAGVSMACKEQGVTALGVGLLLHAAAVVTITPRNKAVAASLVRELWPGGVGAAMLLWARVSVAPHTPSFTSADNPAAHAPSLLTRALSIARGWAMHGRLLVWPATLSFDWSQGAVPLVTCLSDPANLETVAFLGCVGILAATAAAACWRARHSFSMAAKLYTYQSQHAYHDVLNNNVQQHGEASCPACPQRRSPRRSSSPLLLVLAWGLLVVPFLPASNLAAYVGFVVAERVLYLPSMGACLLVALGSQSLWHTLGGGKCSTSGEGRSKANGRRARRWRVAVIGAWITLLALLSARTIRRNQDWQSDETLYRSGVPLNPPKALSNLGVVYSEQGRLQEAEASYRAALRHAPAMADTHFNLGLLLASTGRAEEAMESYHAALRSRPWLAQAHLGLAAALQTLGREAEATKVLEACRETESAPARDGLGHSWAVTTCRQRLARAHLLAGRPHMALQEVARALQLAPNGYGAHSLHTLAAEAHLEAGEHAEAQAALSRALAAHPHHVPAHLTFSRMLQANGSRAEEVEQWLRRAVALAPNDPHAHKHLGQLLLEQDRVEEAVGAWLRAALLDSTDHTAAFNAATALRLAGRNQHAETFYRRAVQLQPKDVASHRNLGAILHLNGKLEEARKHYDEALALAPGDPQTTTNLQRLAALLHKKGLS</sequence>
<evidence type="ECO:0000256" key="10">
    <source>
        <dbReference type="ARBA" id="ARBA00022803"/>
    </source>
</evidence>
<dbReference type="InterPro" id="IPR019734">
    <property type="entry name" value="TPR_rpt"/>
</dbReference>
<evidence type="ECO:0000256" key="2">
    <source>
        <dbReference type="ARBA" id="ARBA00004141"/>
    </source>
</evidence>
<keyword evidence="9" id="KW-0677">Repeat</keyword>
<evidence type="ECO:0000256" key="4">
    <source>
        <dbReference type="ARBA" id="ARBA00004922"/>
    </source>
</evidence>
<keyword evidence="10 16" id="KW-0802">TPR repeat</keyword>
<evidence type="ECO:0000256" key="18">
    <source>
        <dbReference type="SAM" id="Phobius"/>
    </source>
</evidence>
<comment type="similarity">
    <text evidence="5">Belongs to the TMTC family.</text>
</comment>
<evidence type="ECO:0000256" key="12">
    <source>
        <dbReference type="ARBA" id="ARBA00022989"/>
    </source>
</evidence>
<feature type="repeat" description="TPR" evidence="16">
    <location>
        <begin position="978"/>
        <end position="1011"/>
    </location>
</feature>
<dbReference type="InterPro" id="IPR013618">
    <property type="entry name" value="TMTC_DUF1736"/>
</dbReference>
<dbReference type="SUPFAM" id="SSF48452">
    <property type="entry name" value="TPR-like"/>
    <property type="match status" value="2"/>
</dbReference>
<comment type="function">
    <text evidence="1">Transfers mannosyl residues to the hydroxyl group of serine or threonine residues.</text>
</comment>
<accession>A0AAW0USR6</accession>
<evidence type="ECO:0000256" key="5">
    <source>
        <dbReference type="ARBA" id="ARBA00007882"/>
    </source>
</evidence>
<evidence type="ECO:0000256" key="9">
    <source>
        <dbReference type="ARBA" id="ARBA00022737"/>
    </source>
</evidence>
<feature type="region of interest" description="Disordered" evidence="17">
    <location>
        <begin position="1"/>
        <end position="51"/>
    </location>
</feature>
<keyword evidence="8 18" id="KW-0812">Transmembrane</keyword>
<feature type="compositionally biased region" description="Low complexity" evidence="17">
    <location>
        <begin position="33"/>
        <end position="45"/>
    </location>
</feature>
<dbReference type="SMART" id="SM00028">
    <property type="entry name" value="TPR"/>
    <property type="match status" value="8"/>
</dbReference>
<keyword evidence="21" id="KW-1185">Reference proteome</keyword>
<dbReference type="Pfam" id="PF08409">
    <property type="entry name" value="TMTC_DUF1736"/>
    <property type="match status" value="1"/>
</dbReference>
<feature type="transmembrane region" description="Helical" evidence="18">
    <location>
        <begin position="647"/>
        <end position="666"/>
    </location>
</feature>
<keyword evidence="7" id="KW-0808">Transferase</keyword>
<name>A0AAW0USR6_SCYPA</name>
<dbReference type="PANTHER" id="PTHR44216:SF3">
    <property type="entry name" value="PROTEIN O-MANNOSYL-TRANSFERASE TMTC2"/>
    <property type="match status" value="1"/>
</dbReference>
<evidence type="ECO:0000259" key="19">
    <source>
        <dbReference type="Pfam" id="PF08409"/>
    </source>
</evidence>
<comment type="catalytic activity">
    <reaction evidence="15">
        <text>a di-trans,poly-cis-dolichyl beta-D-mannosyl phosphate + L-seryl-[protein] = 3-O-(alpha-D-mannosyl)-L-seryl-[protein] + a di-trans,poly-cis-dolichyl phosphate + H(+)</text>
        <dbReference type="Rhea" id="RHEA:17377"/>
        <dbReference type="Rhea" id="RHEA-COMP:9863"/>
        <dbReference type="Rhea" id="RHEA-COMP:13546"/>
        <dbReference type="Rhea" id="RHEA-COMP:19498"/>
        <dbReference type="Rhea" id="RHEA-COMP:19501"/>
        <dbReference type="ChEBI" id="CHEBI:15378"/>
        <dbReference type="ChEBI" id="CHEBI:29999"/>
        <dbReference type="ChEBI" id="CHEBI:57683"/>
        <dbReference type="ChEBI" id="CHEBI:58211"/>
        <dbReference type="ChEBI" id="CHEBI:137321"/>
        <dbReference type="EC" id="2.4.1.109"/>
    </reaction>
</comment>
<comment type="catalytic activity">
    <reaction evidence="14">
        <text>a di-trans,poly-cis-dolichyl beta-D-mannosyl phosphate + L-threonyl-[protein] = 3-O-(alpha-D-mannosyl)-L-threonyl-[protein] + a di-trans,poly-cis-dolichyl phosphate + H(+)</text>
        <dbReference type="Rhea" id="RHEA:53396"/>
        <dbReference type="Rhea" id="RHEA-COMP:11060"/>
        <dbReference type="Rhea" id="RHEA-COMP:13547"/>
        <dbReference type="Rhea" id="RHEA-COMP:19498"/>
        <dbReference type="Rhea" id="RHEA-COMP:19501"/>
        <dbReference type="ChEBI" id="CHEBI:15378"/>
        <dbReference type="ChEBI" id="CHEBI:30013"/>
        <dbReference type="ChEBI" id="CHEBI:57683"/>
        <dbReference type="ChEBI" id="CHEBI:58211"/>
        <dbReference type="ChEBI" id="CHEBI:137323"/>
        <dbReference type="EC" id="2.4.1.109"/>
    </reaction>
</comment>
<reference evidence="20 21" key="1">
    <citation type="submission" date="2023-03" db="EMBL/GenBank/DDBJ databases">
        <title>High-quality genome of Scylla paramamosain provides insights in environmental adaptation.</title>
        <authorList>
            <person name="Zhang L."/>
        </authorList>
    </citation>
    <scope>NUCLEOTIDE SEQUENCE [LARGE SCALE GENOMIC DNA]</scope>
    <source>
        <strain evidence="20">LZ_2023a</strain>
        <tissue evidence="20">Muscle</tissue>
    </source>
</reference>
<keyword evidence="13 18" id="KW-0472">Membrane</keyword>
<proteinExistence type="inferred from homology"/>
<dbReference type="GO" id="GO:0005789">
    <property type="term" value="C:endoplasmic reticulum membrane"/>
    <property type="evidence" value="ECO:0007669"/>
    <property type="project" value="TreeGrafter"/>
</dbReference>
<evidence type="ECO:0000256" key="6">
    <source>
        <dbReference type="ARBA" id="ARBA00012839"/>
    </source>
</evidence>
<dbReference type="AlphaFoldDB" id="A0AAW0USR6"/>
<evidence type="ECO:0000256" key="13">
    <source>
        <dbReference type="ARBA" id="ARBA00023136"/>
    </source>
</evidence>
<feature type="transmembrane region" description="Helical" evidence="18">
    <location>
        <begin position="501"/>
        <end position="521"/>
    </location>
</feature>
<dbReference type="EC" id="2.4.1.109" evidence="6"/>
<feature type="domain" description="DUF1736" evidence="19">
    <location>
        <begin position="437"/>
        <end position="507"/>
    </location>
</feature>
<organism evidence="20 21">
    <name type="scientific">Scylla paramamosain</name>
    <name type="common">Mud crab</name>
    <dbReference type="NCBI Taxonomy" id="85552"/>
    <lineage>
        <taxon>Eukaryota</taxon>
        <taxon>Metazoa</taxon>
        <taxon>Ecdysozoa</taxon>
        <taxon>Arthropoda</taxon>
        <taxon>Crustacea</taxon>
        <taxon>Multicrustacea</taxon>
        <taxon>Malacostraca</taxon>
        <taxon>Eumalacostraca</taxon>
        <taxon>Eucarida</taxon>
        <taxon>Decapoda</taxon>
        <taxon>Pleocyemata</taxon>
        <taxon>Brachyura</taxon>
        <taxon>Eubrachyura</taxon>
        <taxon>Portunoidea</taxon>
        <taxon>Portunidae</taxon>
        <taxon>Portuninae</taxon>
        <taxon>Scylla</taxon>
    </lineage>
</organism>
<feature type="transmembrane region" description="Helical" evidence="18">
    <location>
        <begin position="572"/>
        <end position="597"/>
    </location>
</feature>
<dbReference type="EMBL" id="JARAKH010000007">
    <property type="protein sequence ID" value="KAK8402506.1"/>
    <property type="molecule type" value="Genomic_DNA"/>
</dbReference>
<evidence type="ECO:0000256" key="15">
    <source>
        <dbReference type="ARBA" id="ARBA00045102"/>
    </source>
</evidence>
<comment type="pathway">
    <text evidence="4">Protein modification; protein glycosylation.</text>
</comment>
<dbReference type="PROSITE" id="PS50005">
    <property type="entry name" value="TPR"/>
    <property type="match status" value="3"/>
</dbReference>
<gene>
    <name evidence="20" type="ORF">O3P69_000733</name>
</gene>
<dbReference type="Pfam" id="PF13432">
    <property type="entry name" value="TPR_16"/>
    <property type="match status" value="3"/>
</dbReference>
<dbReference type="Proteomes" id="UP001487740">
    <property type="component" value="Unassembled WGS sequence"/>
</dbReference>
<evidence type="ECO:0000313" key="21">
    <source>
        <dbReference type="Proteomes" id="UP001487740"/>
    </source>
</evidence>
<comment type="caution">
    <text evidence="20">The sequence shown here is derived from an EMBL/GenBank/DDBJ whole genome shotgun (WGS) entry which is preliminary data.</text>
</comment>
<dbReference type="GO" id="GO:0004169">
    <property type="term" value="F:dolichyl-phosphate-mannose-protein mannosyltransferase activity"/>
    <property type="evidence" value="ECO:0007669"/>
    <property type="project" value="UniProtKB-EC"/>
</dbReference>
<feature type="transmembrane region" description="Helical" evidence="18">
    <location>
        <begin position="603"/>
        <end position="626"/>
    </location>
</feature>
<feature type="repeat" description="TPR" evidence="16">
    <location>
        <begin position="725"/>
        <end position="758"/>
    </location>
</feature>
<evidence type="ECO:0000256" key="7">
    <source>
        <dbReference type="ARBA" id="ARBA00022679"/>
    </source>
</evidence>
<dbReference type="PANTHER" id="PTHR44216">
    <property type="entry name" value="PROTEIN O-MANNOSYL-TRANSFERASE TMTC2"/>
    <property type="match status" value="1"/>
</dbReference>
<protein>
    <recommendedName>
        <fullName evidence="6">dolichyl-phosphate-mannose--protein mannosyltransferase</fullName>
        <ecNumber evidence="6">2.4.1.109</ecNumber>
    </recommendedName>
</protein>
<evidence type="ECO:0000256" key="17">
    <source>
        <dbReference type="SAM" id="MobiDB-lite"/>
    </source>
</evidence>
<feature type="repeat" description="TPR" evidence="16">
    <location>
        <begin position="691"/>
        <end position="724"/>
    </location>
</feature>
<comment type="subcellular location">
    <subcellularLocation>
        <location evidence="3">Endoplasmic reticulum</location>
    </subcellularLocation>
    <subcellularLocation>
        <location evidence="2">Membrane</location>
        <topology evidence="2">Multi-pass membrane protein</topology>
    </subcellularLocation>
</comment>
<evidence type="ECO:0000256" key="11">
    <source>
        <dbReference type="ARBA" id="ARBA00022824"/>
    </source>
</evidence>
<dbReference type="InterPro" id="IPR052384">
    <property type="entry name" value="TMTC_O-mannosyltransferase"/>
</dbReference>
<evidence type="ECO:0000256" key="14">
    <source>
        <dbReference type="ARBA" id="ARBA00045085"/>
    </source>
</evidence>
<dbReference type="Gene3D" id="1.25.40.10">
    <property type="entry name" value="Tetratricopeptide repeat domain"/>
    <property type="match status" value="2"/>
</dbReference>
<keyword evidence="12 18" id="KW-1133">Transmembrane helix</keyword>
<evidence type="ECO:0000256" key="3">
    <source>
        <dbReference type="ARBA" id="ARBA00004240"/>
    </source>
</evidence>
<evidence type="ECO:0000313" key="20">
    <source>
        <dbReference type="EMBL" id="KAK8402506.1"/>
    </source>
</evidence>
<evidence type="ECO:0000256" key="8">
    <source>
        <dbReference type="ARBA" id="ARBA00022692"/>
    </source>
</evidence>
<dbReference type="InterPro" id="IPR011990">
    <property type="entry name" value="TPR-like_helical_dom_sf"/>
</dbReference>
<evidence type="ECO:0000256" key="16">
    <source>
        <dbReference type="PROSITE-ProRule" id="PRU00339"/>
    </source>
</evidence>
<keyword evidence="11" id="KW-0256">Endoplasmic reticulum</keyword>
<feature type="compositionally biased region" description="Basic residues" evidence="17">
    <location>
        <begin position="18"/>
        <end position="32"/>
    </location>
</feature>